<organism evidence="8 9">
    <name type="scientific">Luteitalea pratensis</name>
    <dbReference type="NCBI Taxonomy" id="1855912"/>
    <lineage>
        <taxon>Bacteria</taxon>
        <taxon>Pseudomonadati</taxon>
        <taxon>Acidobacteriota</taxon>
        <taxon>Vicinamibacteria</taxon>
        <taxon>Vicinamibacterales</taxon>
        <taxon>Vicinamibacteraceae</taxon>
        <taxon>Luteitalea</taxon>
    </lineage>
</organism>
<dbReference type="Pfam" id="PF08031">
    <property type="entry name" value="BBE"/>
    <property type="match status" value="1"/>
</dbReference>
<comment type="similarity">
    <text evidence="2">Belongs to the oxygen-dependent FAD-linked oxidoreductase family.</text>
</comment>
<name>A0A143PJN3_LUTPR</name>
<dbReference type="InterPro" id="IPR050416">
    <property type="entry name" value="FAD-linked_Oxidoreductase"/>
</dbReference>
<proteinExistence type="inferred from homology"/>
<dbReference type="AlphaFoldDB" id="A0A143PJN3"/>
<dbReference type="PATRIC" id="fig|1813736.3.peg.1917"/>
<comment type="cofactor">
    <cofactor evidence="1">
        <name>FAD</name>
        <dbReference type="ChEBI" id="CHEBI:57692"/>
    </cofactor>
</comment>
<dbReference type="SUPFAM" id="SSF56176">
    <property type="entry name" value="FAD-binding/transporter-associated domain-like"/>
    <property type="match status" value="1"/>
</dbReference>
<evidence type="ECO:0000256" key="5">
    <source>
        <dbReference type="ARBA" id="ARBA00023002"/>
    </source>
</evidence>
<keyword evidence="9" id="KW-1185">Reference proteome</keyword>
<dbReference type="KEGG" id="abac:LuPra_01830"/>
<dbReference type="Gene3D" id="3.30.43.10">
    <property type="entry name" value="Uridine Diphospho-n-acetylenolpyruvylglucosamine Reductase, domain 2"/>
    <property type="match status" value="1"/>
</dbReference>
<dbReference type="EMBL" id="CP015136">
    <property type="protein sequence ID" value="AMY08626.1"/>
    <property type="molecule type" value="Genomic_DNA"/>
</dbReference>
<dbReference type="InterPro" id="IPR016167">
    <property type="entry name" value="FAD-bd_PCMH_sub1"/>
</dbReference>
<dbReference type="Pfam" id="PF01565">
    <property type="entry name" value="FAD_binding_4"/>
    <property type="match status" value="1"/>
</dbReference>
<feature type="domain" description="FAD-binding PCMH-type" evidence="7">
    <location>
        <begin position="85"/>
        <end position="255"/>
    </location>
</feature>
<evidence type="ECO:0000259" key="7">
    <source>
        <dbReference type="PROSITE" id="PS51387"/>
    </source>
</evidence>
<dbReference type="RefSeq" id="WP_157898929.1">
    <property type="nucleotide sequence ID" value="NZ_CP015136.1"/>
</dbReference>
<keyword evidence="3" id="KW-0285">Flavoprotein</keyword>
<dbReference type="InterPro" id="IPR012951">
    <property type="entry name" value="BBE"/>
</dbReference>
<feature type="signal peptide" evidence="6">
    <location>
        <begin position="1"/>
        <end position="25"/>
    </location>
</feature>
<sequence precursor="true">MHRRSFLRAATAAGLIPFVSSRPVAAFTRVTAATADDVEAVRGDGKPVTLSAADIKALAASVRGPVLLADSAGYDAARRVLNPAIDRRPALIAQPTGTADVRRAVSFAAAHGLLLAVKCGGHSFSGMSTCDRGMQIDLSNMRGVRVDRAAKRAFVEGGTLLGLVDHEAAAEGLVTPLGTVSHTGVGGLTTGGGFGRLARRFGLAVDNVMAVDVVTADGSVKHADRNENPDLYWGVRGGGGNFGVVTNFEFALHPFAGMVTAGDMVFPIAKARDLLRFYAEFTPKAPDEVYLDFVMAQQPGGKEGVVLLHVCYSGDNPDRDLAPIRKLGTPIADSVKLVPYVEFQRSGDYTDVRTMGSYMKSGFTTGISEKLIAGVIDGFAGDPARSTAVFTQHAGGAISRQPVDACAFPHRHAQHSLMAAVSWKIGDDAAPHMAYMRKYWATMEPLTSGFYVNEVNDESRAVLNANYRENYPRLVAAKKQYDPTNLFRLNANVLPA</sequence>
<dbReference type="OrthoDB" id="545125at2"/>
<evidence type="ECO:0000313" key="8">
    <source>
        <dbReference type="EMBL" id="AMY08626.1"/>
    </source>
</evidence>
<dbReference type="GO" id="GO:0018530">
    <property type="term" value="F:(R)-6-hydroxynicotine oxidase activity"/>
    <property type="evidence" value="ECO:0007669"/>
    <property type="project" value="UniProtKB-EC"/>
</dbReference>
<reference evidence="8 9" key="1">
    <citation type="journal article" date="2016" name="Genome Announc.">
        <title>First Complete Genome Sequence of a Subdivision 6 Acidobacterium Strain.</title>
        <authorList>
            <person name="Huang S."/>
            <person name="Vieira S."/>
            <person name="Bunk B."/>
            <person name="Riedel T."/>
            <person name="Sproer C."/>
            <person name="Overmann J."/>
        </authorList>
    </citation>
    <scope>NUCLEOTIDE SEQUENCE [LARGE SCALE GENOMIC DNA]</scope>
    <source>
        <strain evidence="9">DSM 100886 HEG_-6_39</strain>
    </source>
</reference>
<dbReference type="EC" id="1.5.3.6" evidence="8"/>
<protein>
    <submittedName>
        <fullName evidence="8">6-hydroxy-D-nicotine oxidase</fullName>
        <ecNumber evidence="8">1.5.3.6</ecNumber>
    </submittedName>
</protein>
<dbReference type="Gene3D" id="3.40.462.20">
    <property type="match status" value="1"/>
</dbReference>
<reference evidence="9" key="2">
    <citation type="submission" date="2016-04" db="EMBL/GenBank/DDBJ databases">
        <title>First Complete Genome Sequence of a Subdivision 6 Acidobacterium.</title>
        <authorList>
            <person name="Huang S."/>
            <person name="Vieira S."/>
            <person name="Bunk B."/>
            <person name="Riedel T."/>
            <person name="Sproeer C."/>
            <person name="Overmann J."/>
        </authorList>
    </citation>
    <scope>NUCLEOTIDE SEQUENCE [LARGE SCALE GENOMIC DNA]</scope>
    <source>
        <strain evidence="9">DSM 100886 HEG_-6_39</strain>
    </source>
</reference>
<dbReference type="InterPro" id="IPR016169">
    <property type="entry name" value="FAD-bd_PCMH_sub2"/>
</dbReference>
<evidence type="ECO:0000256" key="6">
    <source>
        <dbReference type="SAM" id="SignalP"/>
    </source>
</evidence>
<dbReference type="PANTHER" id="PTHR42973:SF39">
    <property type="entry name" value="FAD-BINDING PCMH-TYPE DOMAIN-CONTAINING PROTEIN"/>
    <property type="match status" value="1"/>
</dbReference>
<evidence type="ECO:0000256" key="4">
    <source>
        <dbReference type="ARBA" id="ARBA00022827"/>
    </source>
</evidence>
<dbReference type="InterPro" id="IPR006094">
    <property type="entry name" value="Oxid_FAD_bind_N"/>
</dbReference>
<feature type="chain" id="PRO_5007511550" evidence="6">
    <location>
        <begin position="26"/>
        <end position="496"/>
    </location>
</feature>
<evidence type="ECO:0000256" key="3">
    <source>
        <dbReference type="ARBA" id="ARBA00022630"/>
    </source>
</evidence>
<keyword evidence="6" id="KW-0732">Signal</keyword>
<dbReference type="GO" id="GO:0071949">
    <property type="term" value="F:FAD binding"/>
    <property type="evidence" value="ECO:0007669"/>
    <property type="project" value="InterPro"/>
</dbReference>
<evidence type="ECO:0000313" key="9">
    <source>
        <dbReference type="Proteomes" id="UP000076079"/>
    </source>
</evidence>
<dbReference type="InterPro" id="IPR016166">
    <property type="entry name" value="FAD-bd_PCMH"/>
</dbReference>
<dbReference type="Proteomes" id="UP000076079">
    <property type="component" value="Chromosome"/>
</dbReference>
<dbReference type="Gene3D" id="3.30.465.10">
    <property type="match status" value="1"/>
</dbReference>
<accession>A0A143PJN3</accession>
<dbReference type="InterPro" id="IPR036318">
    <property type="entry name" value="FAD-bd_PCMH-like_sf"/>
</dbReference>
<keyword evidence="4" id="KW-0274">FAD</keyword>
<gene>
    <name evidence="8" type="ORF">LuPra_01830</name>
</gene>
<dbReference type="STRING" id="1855912.LuPra_01830"/>
<dbReference type="PANTHER" id="PTHR42973">
    <property type="entry name" value="BINDING OXIDOREDUCTASE, PUTATIVE (AFU_ORTHOLOGUE AFUA_1G17690)-RELATED"/>
    <property type="match status" value="1"/>
</dbReference>
<evidence type="ECO:0000256" key="1">
    <source>
        <dbReference type="ARBA" id="ARBA00001974"/>
    </source>
</evidence>
<evidence type="ECO:0000256" key="2">
    <source>
        <dbReference type="ARBA" id="ARBA00005466"/>
    </source>
</evidence>
<keyword evidence="5 8" id="KW-0560">Oxidoreductase</keyword>
<dbReference type="PROSITE" id="PS51387">
    <property type="entry name" value="FAD_PCMH"/>
    <property type="match status" value="1"/>
</dbReference>